<protein>
    <submittedName>
        <fullName evidence="2">Uncharacterized protein</fullName>
    </submittedName>
</protein>
<evidence type="ECO:0000256" key="1">
    <source>
        <dbReference type="SAM" id="MobiDB-lite"/>
    </source>
</evidence>
<reference evidence="2" key="1">
    <citation type="submission" date="2021-02" db="EMBL/GenBank/DDBJ databases">
        <authorList>
            <person name="Nowell W R."/>
        </authorList>
    </citation>
    <scope>NUCLEOTIDE SEQUENCE</scope>
</reference>
<dbReference type="EMBL" id="CAJOBI010161373">
    <property type="protein sequence ID" value="CAF4852518.1"/>
    <property type="molecule type" value="Genomic_DNA"/>
</dbReference>
<name>A0A8S3BRE5_9BILA</name>
<feature type="non-terminal residue" evidence="2">
    <location>
        <position position="1"/>
    </location>
</feature>
<feature type="region of interest" description="Disordered" evidence="1">
    <location>
        <begin position="30"/>
        <end position="49"/>
    </location>
</feature>
<feature type="non-terminal residue" evidence="2">
    <location>
        <position position="81"/>
    </location>
</feature>
<evidence type="ECO:0000313" key="2">
    <source>
        <dbReference type="EMBL" id="CAF4852518.1"/>
    </source>
</evidence>
<accession>A0A8S3BRE5</accession>
<feature type="compositionally biased region" description="Polar residues" evidence="1">
    <location>
        <begin position="30"/>
        <end position="44"/>
    </location>
</feature>
<evidence type="ECO:0000313" key="3">
    <source>
        <dbReference type="Proteomes" id="UP000676336"/>
    </source>
</evidence>
<dbReference type="AlphaFoldDB" id="A0A8S3BRE5"/>
<dbReference type="Proteomes" id="UP000676336">
    <property type="component" value="Unassembled WGS sequence"/>
</dbReference>
<organism evidence="2 3">
    <name type="scientific">Rotaria magnacalcarata</name>
    <dbReference type="NCBI Taxonomy" id="392030"/>
    <lineage>
        <taxon>Eukaryota</taxon>
        <taxon>Metazoa</taxon>
        <taxon>Spiralia</taxon>
        <taxon>Gnathifera</taxon>
        <taxon>Rotifera</taxon>
        <taxon>Eurotatoria</taxon>
        <taxon>Bdelloidea</taxon>
        <taxon>Philodinida</taxon>
        <taxon>Philodinidae</taxon>
        <taxon>Rotaria</taxon>
    </lineage>
</organism>
<gene>
    <name evidence="2" type="ORF">SMN809_LOCUS49464</name>
</gene>
<comment type="caution">
    <text evidence="2">The sequence shown here is derived from an EMBL/GenBank/DDBJ whole genome shotgun (WGS) entry which is preliminary data.</text>
</comment>
<sequence>DLETKSVDDYDSISGLTNIVNDLVKVSNETSPESSISNENNQVIASPKSDFDEQIQTTELPNIADATTKTLNIQTSFPEQS</sequence>
<proteinExistence type="predicted"/>